<name>A0A0V0REF7_9BILA</name>
<sequence length="73" mass="8400">MNRIRNFKFLYSTMKLNSYIPVEDAEPLGPRQRIQRIVYARDGLSVNARHGIQSAVVDAEPRGAVLLSDQHYR</sequence>
<gene>
    <name evidence="1" type="ORF">T07_14461</name>
</gene>
<dbReference type="EMBL" id="JYDL01000250">
    <property type="protein sequence ID" value="KRX12893.1"/>
    <property type="molecule type" value="Genomic_DNA"/>
</dbReference>
<keyword evidence="2" id="KW-1185">Reference proteome</keyword>
<protein>
    <submittedName>
        <fullName evidence="1">Uncharacterized protein</fullName>
    </submittedName>
</protein>
<proteinExistence type="predicted"/>
<accession>A0A0V0REF7</accession>
<organism evidence="1 2">
    <name type="scientific">Trichinella nelsoni</name>
    <dbReference type="NCBI Taxonomy" id="6336"/>
    <lineage>
        <taxon>Eukaryota</taxon>
        <taxon>Metazoa</taxon>
        <taxon>Ecdysozoa</taxon>
        <taxon>Nematoda</taxon>
        <taxon>Enoplea</taxon>
        <taxon>Dorylaimia</taxon>
        <taxon>Trichinellida</taxon>
        <taxon>Trichinellidae</taxon>
        <taxon>Trichinella</taxon>
    </lineage>
</organism>
<comment type="caution">
    <text evidence="1">The sequence shown here is derived from an EMBL/GenBank/DDBJ whole genome shotgun (WGS) entry which is preliminary data.</text>
</comment>
<evidence type="ECO:0000313" key="2">
    <source>
        <dbReference type="Proteomes" id="UP000054630"/>
    </source>
</evidence>
<dbReference type="Proteomes" id="UP000054630">
    <property type="component" value="Unassembled WGS sequence"/>
</dbReference>
<reference evidence="1 2" key="1">
    <citation type="submission" date="2015-01" db="EMBL/GenBank/DDBJ databases">
        <title>Evolution of Trichinella species and genotypes.</title>
        <authorList>
            <person name="Korhonen P.K."/>
            <person name="Edoardo P."/>
            <person name="Giuseppe L.R."/>
            <person name="Gasser R.B."/>
        </authorList>
    </citation>
    <scope>NUCLEOTIDE SEQUENCE [LARGE SCALE GENOMIC DNA]</scope>
    <source>
        <strain evidence="1">ISS37</strain>
    </source>
</reference>
<dbReference type="AlphaFoldDB" id="A0A0V0REF7"/>
<evidence type="ECO:0000313" key="1">
    <source>
        <dbReference type="EMBL" id="KRX12893.1"/>
    </source>
</evidence>